<proteinExistence type="predicted"/>
<dbReference type="InParanoid" id="A0A2G5EXL3"/>
<name>A0A2G5EXL3_AQUCA</name>
<sequence>MVRGKVKLAYSLKRMNGMKKRLRDLTTLYAVLTCAIICGPAVQALAVWPYQAKASHEEQKTNFSDLTKILIKRIQKLKKQIEETRSKKMRALMYKFLKKGPAVLRGF</sequence>
<dbReference type="AlphaFoldDB" id="A0A2G5EXL3"/>
<dbReference type="Proteomes" id="UP000230069">
    <property type="component" value="Unassembled WGS sequence"/>
</dbReference>
<evidence type="ECO:0008006" key="3">
    <source>
        <dbReference type="Google" id="ProtNLM"/>
    </source>
</evidence>
<protein>
    <recommendedName>
        <fullName evidence="3">MADS-box domain-containing protein</fullName>
    </recommendedName>
</protein>
<dbReference type="EMBL" id="KZ305020">
    <property type="protein sequence ID" value="PIA60397.1"/>
    <property type="molecule type" value="Genomic_DNA"/>
</dbReference>
<evidence type="ECO:0000313" key="1">
    <source>
        <dbReference type="EMBL" id="PIA60397.1"/>
    </source>
</evidence>
<evidence type="ECO:0000313" key="2">
    <source>
        <dbReference type="Proteomes" id="UP000230069"/>
    </source>
</evidence>
<reference evidence="1 2" key="1">
    <citation type="submission" date="2017-09" db="EMBL/GenBank/DDBJ databases">
        <title>WGS assembly of Aquilegia coerulea Goldsmith.</title>
        <authorList>
            <person name="Hodges S."/>
            <person name="Kramer E."/>
            <person name="Nordborg M."/>
            <person name="Tomkins J."/>
            <person name="Borevitz J."/>
            <person name="Derieg N."/>
            <person name="Yan J."/>
            <person name="Mihaltcheva S."/>
            <person name="Hayes R.D."/>
            <person name="Rokhsar D."/>
        </authorList>
    </citation>
    <scope>NUCLEOTIDE SEQUENCE [LARGE SCALE GENOMIC DNA]</scope>
    <source>
        <strain evidence="2">cv. Goldsmith</strain>
    </source>
</reference>
<keyword evidence="2" id="KW-1185">Reference proteome</keyword>
<accession>A0A2G5EXL3</accession>
<gene>
    <name evidence="1" type="ORF">AQUCO_00300117v1</name>
</gene>
<organism evidence="1 2">
    <name type="scientific">Aquilegia coerulea</name>
    <name type="common">Rocky mountain columbine</name>
    <dbReference type="NCBI Taxonomy" id="218851"/>
    <lineage>
        <taxon>Eukaryota</taxon>
        <taxon>Viridiplantae</taxon>
        <taxon>Streptophyta</taxon>
        <taxon>Embryophyta</taxon>
        <taxon>Tracheophyta</taxon>
        <taxon>Spermatophyta</taxon>
        <taxon>Magnoliopsida</taxon>
        <taxon>Ranunculales</taxon>
        <taxon>Ranunculaceae</taxon>
        <taxon>Thalictroideae</taxon>
        <taxon>Aquilegia</taxon>
    </lineage>
</organism>